<evidence type="ECO:0000256" key="1">
    <source>
        <dbReference type="ARBA" id="ARBA00023002"/>
    </source>
</evidence>
<reference evidence="3 4" key="1">
    <citation type="submission" date="2021-05" db="EMBL/GenBank/DDBJ databases">
        <title>Direct Submission.</title>
        <authorList>
            <person name="Li K."/>
            <person name="Gao J."/>
        </authorList>
    </citation>
    <scope>NUCLEOTIDE SEQUENCE [LARGE SCALE GENOMIC DNA]</scope>
    <source>
        <strain evidence="3 4">Mg02</strain>
    </source>
</reference>
<dbReference type="PANTHER" id="PTHR43364:SF4">
    <property type="entry name" value="NAD(P)-LINKED OXIDOREDUCTASE SUPERFAMILY PROTEIN"/>
    <property type="match status" value="1"/>
</dbReference>
<dbReference type="PANTHER" id="PTHR43364">
    <property type="entry name" value="NADH-SPECIFIC METHYLGLYOXAL REDUCTASE-RELATED"/>
    <property type="match status" value="1"/>
</dbReference>
<dbReference type="PRINTS" id="PR00069">
    <property type="entry name" value="ALDKETRDTASE"/>
</dbReference>
<evidence type="ECO:0000313" key="3">
    <source>
        <dbReference type="EMBL" id="QUX23874.1"/>
    </source>
</evidence>
<feature type="domain" description="NADP-dependent oxidoreductase" evidence="2">
    <location>
        <begin position="15"/>
        <end position="314"/>
    </location>
</feature>
<dbReference type="Pfam" id="PF00248">
    <property type="entry name" value="Aldo_ket_red"/>
    <property type="match status" value="1"/>
</dbReference>
<dbReference type="EMBL" id="CP074133">
    <property type="protein sequence ID" value="QUX23874.1"/>
    <property type="molecule type" value="Genomic_DNA"/>
</dbReference>
<keyword evidence="1" id="KW-0560">Oxidoreductase</keyword>
<evidence type="ECO:0000313" key="4">
    <source>
        <dbReference type="Proteomes" id="UP000676079"/>
    </source>
</evidence>
<organism evidence="3 4">
    <name type="scientific">Nocardiopsis changdeensis</name>
    <dbReference type="NCBI Taxonomy" id="2831969"/>
    <lineage>
        <taxon>Bacteria</taxon>
        <taxon>Bacillati</taxon>
        <taxon>Actinomycetota</taxon>
        <taxon>Actinomycetes</taxon>
        <taxon>Streptosporangiales</taxon>
        <taxon>Nocardiopsidaceae</taxon>
        <taxon>Nocardiopsis</taxon>
    </lineage>
</organism>
<accession>A0ABX8BP58</accession>
<dbReference type="InterPro" id="IPR023210">
    <property type="entry name" value="NADP_OxRdtase_dom"/>
</dbReference>
<gene>
    <name evidence="3" type="ORF">KGD84_05950</name>
</gene>
<dbReference type="InterPro" id="IPR050523">
    <property type="entry name" value="AKR_Detox_Biosynth"/>
</dbReference>
<name>A0ABX8BP58_9ACTN</name>
<proteinExistence type="predicted"/>
<dbReference type="InterPro" id="IPR036812">
    <property type="entry name" value="NAD(P)_OxRdtase_dom_sf"/>
</dbReference>
<dbReference type="PROSITE" id="PS00062">
    <property type="entry name" value="ALDOKETO_REDUCTASE_2"/>
    <property type="match status" value="1"/>
</dbReference>
<protein>
    <submittedName>
        <fullName evidence="3">Aldo/keto reductase</fullName>
    </submittedName>
</protein>
<dbReference type="RefSeq" id="WP_220565095.1">
    <property type="nucleotide sequence ID" value="NZ_CP074133.1"/>
</dbReference>
<dbReference type="InterPro" id="IPR020471">
    <property type="entry name" value="AKR"/>
</dbReference>
<keyword evidence="4" id="KW-1185">Reference proteome</keyword>
<sequence length="327" mass="34733">MERRRLGRTDIEISPIGLGCMQFSGTGAARVFYRPIDPALPRAIVGAALAGGVTWFDTAEMYGNGASERALADALRANGVAPGEVTVATKWAPLLRTAASIGRTFPRRAEALGGYGVDLHQIHMPSGSVSPHRAQLDEMARLHAAGSVRAVGVSNFSAAQMERAHTVLAARGVVLASNQVQISLLHRDIEHNGVLATARRLGITLIAYAPLRMGVLTGRFHEDPSSVAALPRIRRLAVPEYRPRGLARSAPLVRELRAVADAHGATPGQVALGWLTSYYGDTVVAIPGASSERQARESAAALDLRLGDRELERLACLSGAGRRRVGP</sequence>
<evidence type="ECO:0000259" key="2">
    <source>
        <dbReference type="Pfam" id="PF00248"/>
    </source>
</evidence>
<dbReference type="Proteomes" id="UP000676079">
    <property type="component" value="Chromosome"/>
</dbReference>
<dbReference type="SUPFAM" id="SSF51430">
    <property type="entry name" value="NAD(P)-linked oxidoreductase"/>
    <property type="match status" value="1"/>
</dbReference>
<dbReference type="InterPro" id="IPR018170">
    <property type="entry name" value="Aldo/ket_reductase_CS"/>
</dbReference>
<dbReference type="Gene3D" id="3.20.20.100">
    <property type="entry name" value="NADP-dependent oxidoreductase domain"/>
    <property type="match status" value="1"/>
</dbReference>